<dbReference type="PANTHER" id="PTHR32063:SF33">
    <property type="entry name" value="RND SUPERFAMILY EFFLUX PUMP PERMEASE COMPONENT"/>
    <property type="match status" value="1"/>
</dbReference>
<proteinExistence type="predicted"/>
<keyword evidence="1" id="KW-0812">Transmembrane</keyword>
<feature type="transmembrane region" description="Helical" evidence="1">
    <location>
        <begin position="904"/>
        <end position="924"/>
    </location>
</feature>
<protein>
    <submittedName>
        <fullName evidence="2">Efflux RND transporter permease subunit</fullName>
    </submittedName>
</protein>
<feature type="transmembrane region" description="Helical" evidence="1">
    <location>
        <begin position="343"/>
        <end position="364"/>
    </location>
</feature>
<feature type="transmembrane region" description="Helical" evidence="1">
    <location>
        <begin position="879"/>
        <end position="897"/>
    </location>
</feature>
<keyword evidence="3" id="KW-1185">Reference proteome</keyword>
<comment type="caution">
    <text evidence="2">The sequence shown here is derived from an EMBL/GenBank/DDBJ whole genome shotgun (WGS) entry which is preliminary data.</text>
</comment>
<dbReference type="PANTHER" id="PTHR32063">
    <property type="match status" value="1"/>
</dbReference>
<dbReference type="SUPFAM" id="SSF82866">
    <property type="entry name" value="Multidrug efflux transporter AcrB transmembrane domain"/>
    <property type="match status" value="2"/>
</dbReference>
<feature type="transmembrane region" description="Helical" evidence="1">
    <location>
        <begin position="433"/>
        <end position="453"/>
    </location>
</feature>
<gene>
    <name evidence="2" type="ORF">K6Y31_16795</name>
</gene>
<dbReference type="Gene3D" id="1.20.1640.10">
    <property type="entry name" value="Multidrug efflux transporter AcrB transmembrane domain"/>
    <property type="match status" value="2"/>
</dbReference>
<name>A0ABS8WFM5_9GAMM</name>
<dbReference type="Proteomes" id="UP001201273">
    <property type="component" value="Unassembled WGS sequence"/>
</dbReference>
<dbReference type="Gene3D" id="3.30.70.1430">
    <property type="entry name" value="Multidrug efflux transporter AcrB pore domain"/>
    <property type="match status" value="2"/>
</dbReference>
<feature type="transmembrane region" description="Helical" evidence="1">
    <location>
        <begin position="976"/>
        <end position="995"/>
    </location>
</feature>
<sequence>MLDTNKGIIAWFARNSVAANLLMIMIIVGGLLTAGSIRKQFFPQVEVNWIKFNAALPGAAPQEVEEGILIKFEDALEQVQGLERVIAYADRGYATSYIEVNEEYDATLVLDEVKAAIDSVSNFPVEMEGKQIERIKMRQDVMYISLYGDLTPRELKQTGKLIYDEIRQLPGVSITEFYGGLNDEISITVSKDKLREYGLTFNQVARAVQRHSGNMSAGGIRSENGYINLRVANQAYGEADFASVPLLTHQDGSLLTLGDVAQINDGLEEGMHYSRFNGKNSVTFYVGAAADQSLTAVADTVKSYLKTKQASLPQGLSLEPWVDMTYYLEGRLTLMLDSMKSGAVLVFLMLALFLRVRLAFWVMMGLPVCFLGTLLFMPMSMIDVTINVVSLFAFILVLGVVVDDAIVMGESAHSESSKYGQNIDSVISGVKRVAMPATFGVLTTIAAFLPLVLDDGPSAAFGQAIGFVVILCLLFSLVESKLILPAHLAAMKPPTVVKSGSKNPLDWLRLGVNYLQAKVDSGLTWFIQRLYRPCLARALSYRYTLIMLFISLILVCAGLYQGGLVRFVGQPKIPHDFPTISLTMNVNASEQATLDMALKIEQALYQVDRELEAEFGQGMISDMQVDLRSRTEAEVLVRLVLPELRPMDTFAVAQRWHKAIPPLPGMKTLTIQDNLFGNDRDDGDISFRLQGSDQQQLDAVVAALKQHLNSLAGVGNVNDSSQSHSQEVQFSLKPQAHSLGLSLADIAAQVNQSFYGLEVQRIIRGGDEVKVMLRYPEFQRNSISQVDKVLIQTETGVQVPLSEVAQVNFVDGMSQIRRENGSQTVSVWASIDASQVEPFKLAQDVRDNFIPKLLLQYPRVSSEMGGKVQLEIGSANEQLRNFALSMLLVYSLLAVPLKSYAQPLIIMSVIPFGIIGSVAGHQLMGIDLSSLSLFGIIAAAGVVVNDSLVLVDHINKTRDQGKPLHQVVLHSGCRRFRAILLTSLTTFIGLMPIMMETSMQAQMVIPMAVSLAYGVLFSTVVTLLLIPSLYLMIDDTQRVVQRIRGKKPAAKPAPEALAE</sequence>
<feature type="transmembrane region" description="Helical" evidence="1">
    <location>
        <begin position="12"/>
        <end position="34"/>
    </location>
</feature>
<evidence type="ECO:0000313" key="2">
    <source>
        <dbReference type="EMBL" id="MCE2596456.1"/>
    </source>
</evidence>
<accession>A0ABS8WFM5</accession>
<dbReference type="SUPFAM" id="SSF82714">
    <property type="entry name" value="Multidrug efflux transporter AcrB TolC docking domain, DN and DC subdomains"/>
    <property type="match status" value="2"/>
</dbReference>
<dbReference type="SUPFAM" id="SSF82693">
    <property type="entry name" value="Multidrug efflux transporter AcrB pore domain, PN1, PN2, PC1 and PC2 subdomains"/>
    <property type="match status" value="2"/>
</dbReference>
<dbReference type="RefSeq" id="WP_233054112.1">
    <property type="nucleotide sequence ID" value="NZ_JAIMJA010000019.1"/>
</dbReference>
<evidence type="ECO:0000256" key="1">
    <source>
        <dbReference type="SAM" id="Phobius"/>
    </source>
</evidence>
<evidence type="ECO:0000313" key="3">
    <source>
        <dbReference type="Proteomes" id="UP001201273"/>
    </source>
</evidence>
<feature type="transmembrane region" description="Helical" evidence="1">
    <location>
        <begin position="930"/>
        <end position="955"/>
    </location>
</feature>
<feature type="transmembrane region" description="Helical" evidence="1">
    <location>
        <begin position="384"/>
        <end position="402"/>
    </location>
</feature>
<dbReference type="EMBL" id="JAIMJA010000019">
    <property type="protein sequence ID" value="MCE2596456.1"/>
    <property type="molecule type" value="Genomic_DNA"/>
</dbReference>
<dbReference type="Gene3D" id="3.30.70.1440">
    <property type="entry name" value="Multidrug efflux transporter AcrB pore domain"/>
    <property type="match status" value="1"/>
</dbReference>
<dbReference type="Gene3D" id="3.30.2090.10">
    <property type="entry name" value="Multidrug efflux transporter AcrB TolC docking domain, DN and DC subdomains"/>
    <property type="match status" value="2"/>
</dbReference>
<dbReference type="Gene3D" id="3.30.70.1320">
    <property type="entry name" value="Multidrug efflux transporter AcrB pore domain like"/>
    <property type="match status" value="1"/>
</dbReference>
<organism evidence="2 3">
    <name type="scientific">Motilimonas cestriensis</name>
    <dbReference type="NCBI Taxonomy" id="2742685"/>
    <lineage>
        <taxon>Bacteria</taxon>
        <taxon>Pseudomonadati</taxon>
        <taxon>Pseudomonadota</taxon>
        <taxon>Gammaproteobacteria</taxon>
        <taxon>Alteromonadales</taxon>
        <taxon>Alteromonadales genera incertae sedis</taxon>
        <taxon>Motilimonas</taxon>
    </lineage>
</organism>
<dbReference type="Pfam" id="PF00873">
    <property type="entry name" value="ACR_tran"/>
    <property type="match status" value="1"/>
</dbReference>
<dbReference type="InterPro" id="IPR027463">
    <property type="entry name" value="AcrB_DN_DC_subdom"/>
</dbReference>
<dbReference type="PRINTS" id="PR00702">
    <property type="entry name" value="ACRIFLAVINRP"/>
</dbReference>
<feature type="transmembrane region" description="Helical" evidence="1">
    <location>
        <begin position="539"/>
        <end position="560"/>
    </location>
</feature>
<keyword evidence="1" id="KW-1133">Transmembrane helix</keyword>
<feature type="transmembrane region" description="Helical" evidence="1">
    <location>
        <begin position="459"/>
        <end position="478"/>
    </location>
</feature>
<keyword evidence="1" id="KW-0472">Membrane</keyword>
<dbReference type="InterPro" id="IPR001036">
    <property type="entry name" value="Acrflvin-R"/>
</dbReference>
<feature type="transmembrane region" description="Helical" evidence="1">
    <location>
        <begin position="1007"/>
        <end position="1033"/>
    </location>
</feature>
<reference evidence="2 3" key="1">
    <citation type="journal article" date="2022" name="Environ. Microbiol. Rep.">
        <title>Eco-phylogenetic analyses reveal divergent evolution of vitamin B12 metabolism in the marine bacterial family 'Psychromonadaceae'.</title>
        <authorList>
            <person name="Jin X."/>
            <person name="Yang Y."/>
            <person name="Cao H."/>
            <person name="Gao B."/>
            <person name="Zhao Z."/>
        </authorList>
    </citation>
    <scope>NUCLEOTIDE SEQUENCE [LARGE SCALE GENOMIC DNA]</scope>
    <source>
        <strain evidence="2 3">MKS20</strain>
    </source>
</reference>